<accession>A0A3E0WZL6</accession>
<reference evidence="1 2" key="1">
    <citation type="submission" date="2017-05" db="EMBL/GenBank/DDBJ databases">
        <title>Virgibacillus sp. AK90 isolated from a saltern of Kakinada, India.</title>
        <authorList>
            <person name="Gupta V."/>
            <person name="Sidhu C."/>
            <person name="Korpole S."/>
            <person name="Pinnaka A.K."/>
        </authorList>
    </citation>
    <scope>NUCLEOTIDE SEQUENCE [LARGE SCALE GENOMIC DNA]</scope>
    <source>
        <strain evidence="1 2">AK90</strain>
    </source>
</reference>
<evidence type="ECO:0000313" key="2">
    <source>
        <dbReference type="Proteomes" id="UP000256488"/>
    </source>
</evidence>
<sequence>MIILHDFEIGIEEYEARGKNNSFPAFDRCPNCQCIAQGNVHRNGFYWRYGITEEKELYIPICRFRCLGCTVTISILPSFLIPYFQHTLDWMVVRLSKVLKGKKIKGSRQQLEQHKKRYYERIHWIHSFFMDLGYKLGFTQDIRKEAQKYMTMIQDFGKSTSFFRRSWGHLSSYFMGKLILPYLSSKKNNIHPT</sequence>
<comment type="caution">
    <text evidence="1">The sequence shown here is derived from an EMBL/GenBank/DDBJ whole genome shotgun (WGS) entry which is preliminary data.</text>
</comment>
<name>A0A3E0WZL6_9BACI</name>
<protein>
    <submittedName>
        <fullName evidence="1">Uncharacterized protein</fullName>
    </submittedName>
</protein>
<gene>
    <name evidence="1" type="ORF">CAI16_02365</name>
</gene>
<dbReference type="AlphaFoldDB" id="A0A3E0WZL6"/>
<proteinExistence type="predicted"/>
<organism evidence="1 2">
    <name type="scientific">Virgibacillus dokdonensis</name>
    <dbReference type="NCBI Taxonomy" id="302167"/>
    <lineage>
        <taxon>Bacteria</taxon>
        <taxon>Bacillati</taxon>
        <taxon>Bacillota</taxon>
        <taxon>Bacilli</taxon>
        <taxon>Bacillales</taxon>
        <taxon>Bacillaceae</taxon>
        <taxon>Virgibacillus</taxon>
    </lineage>
</organism>
<dbReference type="Proteomes" id="UP000256488">
    <property type="component" value="Unassembled WGS sequence"/>
</dbReference>
<evidence type="ECO:0000313" key="1">
    <source>
        <dbReference type="EMBL" id="RFA37337.1"/>
    </source>
</evidence>
<dbReference type="RefSeq" id="WP_116277127.1">
    <property type="nucleotide sequence ID" value="NZ_NFZX01000002.1"/>
</dbReference>
<dbReference type="EMBL" id="NFZX01000002">
    <property type="protein sequence ID" value="RFA37337.1"/>
    <property type="molecule type" value="Genomic_DNA"/>
</dbReference>